<dbReference type="GO" id="GO:0003676">
    <property type="term" value="F:nucleic acid binding"/>
    <property type="evidence" value="ECO:0007669"/>
    <property type="project" value="InterPro"/>
</dbReference>
<evidence type="ECO:0000256" key="5">
    <source>
        <dbReference type="SAM" id="Coils"/>
    </source>
</evidence>
<dbReference type="PROSITE" id="PS50860">
    <property type="entry name" value="AA_TRNA_LIGASE_II_ALA"/>
    <property type="match status" value="1"/>
</dbReference>
<dbReference type="InterPro" id="IPR051335">
    <property type="entry name" value="Alanyl-tRNA_Editing_Enzymes"/>
</dbReference>
<dbReference type="GO" id="GO:0046872">
    <property type="term" value="F:metal ion binding"/>
    <property type="evidence" value="ECO:0007669"/>
    <property type="project" value="UniProtKB-KW"/>
</dbReference>
<evidence type="ECO:0000256" key="1">
    <source>
        <dbReference type="ARBA" id="ARBA00001947"/>
    </source>
</evidence>
<accession>A0A4P8XLM0</accession>
<keyword evidence="7" id="KW-0030">Aminoacyl-tRNA synthetase</keyword>
<dbReference type="SMART" id="SM00863">
    <property type="entry name" value="tRNA_SAD"/>
    <property type="match status" value="1"/>
</dbReference>
<feature type="coiled-coil region" evidence="5">
    <location>
        <begin position="251"/>
        <end position="278"/>
    </location>
</feature>
<gene>
    <name evidence="7" type="ORF">E6C60_2676</name>
</gene>
<evidence type="ECO:0000256" key="3">
    <source>
        <dbReference type="ARBA" id="ARBA00022723"/>
    </source>
</evidence>
<dbReference type="GO" id="GO:0004813">
    <property type="term" value="F:alanine-tRNA ligase activity"/>
    <property type="evidence" value="ECO:0007669"/>
    <property type="project" value="InterPro"/>
</dbReference>
<organism evidence="7 8">
    <name type="scientific">Paenibacillus algicola</name>
    <dbReference type="NCBI Taxonomy" id="2565926"/>
    <lineage>
        <taxon>Bacteria</taxon>
        <taxon>Bacillati</taxon>
        <taxon>Bacillota</taxon>
        <taxon>Bacilli</taxon>
        <taxon>Bacillales</taxon>
        <taxon>Paenibacillaceae</taxon>
        <taxon>Paenibacillus</taxon>
    </lineage>
</organism>
<keyword evidence="4" id="KW-0862">Zinc</keyword>
<dbReference type="Pfam" id="PF07973">
    <property type="entry name" value="tRNA_SAD"/>
    <property type="match status" value="1"/>
</dbReference>
<comment type="cofactor">
    <cofactor evidence="1">
        <name>Zn(2+)</name>
        <dbReference type="ChEBI" id="CHEBI:29105"/>
    </cofactor>
</comment>
<protein>
    <submittedName>
        <fullName evidence="7">Threonyl/alanyl tRNA synthetase SAD</fullName>
    </submittedName>
</protein>
<comment type="subcellular location">
    <subcellularLocation>
        <location evidence="2">Cytoplasm</location>
    </subcellularLocation>
</comment>
<keyword evidence="8" id="KW-1185">Reference proteome</keyword>
<dbReference type="InterPro" id="IPR009000">
    <property type="entry name" value="Transl_B-barrel_sf"/>
</dbReference>
<keyword evidence="5" id="KW-0175">Coiled coil</keyword>
<dbReference type="GO" id="GO:0005524">
    <property type="term" value="F:ATP binding"/>
    <property type="evidence" value="ECO:0007669"/>
    <property type="project" value="InterPro"/>
</dbReference>
<dbReference type="PANTHER" id="PTHR43462">
    <property type="entry name" value="ALANYL-TRNA EDITING PROTEIN"/>
    <property type="match status" value="1"/>
</dbReference>
<evidence type="ECO:0000313" key="8">
    <source>
        <dbReference type="Proteomes" id="UP000300879"/>
    </source>
</evidence>
<keyword evidence="7" id="KW-0436">Ligase</keyword>
<reference evidence="7 8" key="1">
    <citation type="submission" date="2019-05" db="EMBL/GenBank/DDBJ databases">
        <authorList>
            <person name="Chen C."/>
        </authorList>
    </citation>
    <scope>NUCLEOTIDE SEQUENCE [LARGE SCALE GENOMIC DNA]</scope>
    <source>
        <strain evidence="7 8">HB172198</strain>
    </source>
</reference>
<dbReference type="OrthoDB" id="9812949at2"/>
<evidence type="ECO:0000259" key="6">
    <source>
        <dbReference type="PROSITE" id="PS50860"/>
    </source>
</evidence>
<dbReference type="GO" id="GO:0005737">
    <property type="term" value="C:cytoplasm"/>
    <property type="evidence" value="ECO:0007669"/>
    <property type="project" value="UniProtKB-SubCell"/>
</dbReference>
<dbReference type="InterPro" id="IPR012947">
    <property type="entry name" value="tRNA_SAD"/>
</dbReference>
<dbReference type="AlphaFoldDB" id="A0A4P8XLM0"/>
<dbReference type="InterPro" id="IPR018165">
    <property type="entry name" value="Ala-tRNA-synth_IIc_core"/>
</dbReference>
<name>A0A4P8XLM0_9BACL</name>
<keyword evidence="3" id="KW-0479">Metal-binding</keyword>
<proteinExistence type="predicted"/>
<dbReference type="RefSeq" id="WP_138226273.1">
    <property type="nucleotide sequence ID" value="NZ_CP040396.1"/>
</dbReference>
<dbReference type="GO" id="GO:0002161">
    <property type="term" value="F:aminoacyl-tRNA deacylase activity"/>
    <property type="evidence" value="ECO:0007669"/>
    <property type="project" value="UniProtKB-ARBA"/>
</dbReference>
<dbReference type="Gene3D" id="3.10.310.40">
    <property type="match status" value="1"/>
</dbReference>
<dbReference type="EMBL" id="CP040396">
    <property type="protein sequence ID" value="QCT03388.1"/>
    <property type="molecule type" value="Genomic_DNA"/>
</dbReference>
<dbReference type="PANTHER" id="PTHR43462:SF1">
    <property type="entry name" value="ALANYL-TRNA EDITING PROTEIN AARSD1"/>
    <property type="match status" value="1"/>
</dbReference>
<dbReference type="Gene3D" id="2.40.30.130">
    <property type="match status" value="1"/>
</dbReference>
<dbReference type="Proteomes" id="UP000300879">
    <property type="component" value="Chromosome"/>
</dbReference>
<dbReference type="KEGG" id="palo:E6C60_2676"/>
<dbReference type="Gene3D" id="3.30.980.10">
    <property type="entry name" value="Threonyl-trna Synthetase, Chain A, domain 2"/>
    <property type="match status" value="1"/>
</dbReference>
<dbReference type="SUPFAM" id="SSF55186">
    <property type="entry name" value="ThrRS/AlaRS common domain"/>
    <property type="match status" value="1"/>
</dbReference>
<feature type="domain" description="Alanyl-transfer RNA synthetases family profile" evidence="6">
    <location>
        <begin position="1"/>
        <end position="235"/>
    </location>
</feature>
<sequence length="399" mass="44547">MTQKLYYSSAYIREWSTEITNTVEREDGIYIALEESAFYPEGGGQPSDYGWIGNAKVLGVQSEKGQLLHQVDQLPAGGDVNCRLDWHRRFDHMQHHSAQHLLSAVCLQELSASTLSFHLGQDYCTIDIERSQLSQQELRDLELAVQQEIYENHSIKSYWVSLEQAEALPVVKPPAVTGDIRIVEIEGIEYNPCGGTHVSATGEIGMIKLLKCEKQKGHTRIYFKSGYRALQEFNQSADILAKLSVRFHAPKEEMMNRVAKWEQEQRQLLVQVQALKAENDAYLGERLLAQRDGGVVHSSFADRSLKDLQSLALRMIQQEDVVIVLKSDPDLKVLIAHRGDQHPGCGAYVKQQLHSGAKGGGSDSMAQASFTTAEDANVFYKAAVKAFASLTRQDAAEQA</sequence>
<dbReference type="GO" id="GO:0006419">
    <property type="term" value="P:alanyl-tRNA aminoacylation"/>
    <property type="evidence" value="ECO:0007669"/>
    <property type="project" value="InterPro"/>
</dbReference>
<evidence type="ECO:0000256" key="2">
    <source>
        <dbReference type="ARBA" id="ARBA00004496"/>
    </source>
</evidence>
<evidence type="ECO:0000313" key="7">
    <source>
        <dbReference type="EMBL" id="QCT03388.1"/>
    </source>
</evidence>
<evidence type="ECO:0000256" key="4">
    <source>
        <dbReference type="ARBA" id="ARBA00022833"/>
    </source>
</evidence>
<dbReference type="SUPFAM" id="SSF50447">
    <property type="entry name" value="Translation proteins"/>
    <property type="match status" value="1"/>
</dbReference>
<dbReference type="InterPro" id="IPR018163">
    <property type="entry name" value="Thr/Ala-tRNA-synth_IIc_edit"/>
</dbReference>